<reference evidence="6 7" key="1">
    <citation type="submission" date="2018-07" db="EMBL/GenBank/DDBJ databases">
        <title>Genome sequencing of oomycete isolates from Chile give support for New Zealand origin for Phytophthora kernoviae and make available the first Nothophytophthora sp. genome.</title>
        <authorList>
            <person name="Studholme D.J."/>
            <person name="Sanfuentes E."/>
            <person name="Panda P."/>
            <person name="Hill R."/>
            <person name="Sambles C."/>
            <person name="Grant M."/>
            <person name="Williams N.M."/>
            <person name="Mcdougal R.L."/>
        </authorList>
    </citation>
    <scope>NUCLEOTIDE SEQUENCE [LARGE SCALE GENOMIC DNA]</scope>
    <source>
        <strain evidence="5">Chile6</strain>
        <strain evidence="4">Chile7</strain>
    </source>
</reference>
<evidence type="ECO:0000313" key="5">
    <source>
        <dbReference type="EMBL" id="RLN64333.1"/>
    </source>
</evidence>
<evidence type="ECO:0000256" key="3">
    <source>
        <dbReference type="SAM" id="SignalP"/>
    </source>
</evidence>
<feature type="transmembrane region" description="Helical" evidence="2">
    <location>
        <begin position="595"/>
        <end position="612"/>
    </location>
</feature>
<keyword evidence="3" id="KW-0732">Signal</keyword>
<dbReference type="EMBL" id="MBDO02000075">
    <property type="protein sequence ID" value="RLN64333.1"/>
    <property type="molecule type" value="Genomic_DNA"/>
</dbReference>
<dbReference type="EMBL" id="MBAD02002199">
    <property type="protein sequence ID" value="RLN49099.1"/>
    <property type="molecule type" value="Genomic_DNA"/>
</dbReference>
<dbReference type="InterPro" id="IPR014710">
    <property type="entry name" value="RmlC-like_jellyroll"/>
</dbReference>
<dbReference type="Proteomes" id="UP000277300">
    <property type="component" value="Unassembled WGS sequence"/>
</dbReference>
<feature type="transmembrane region" description="Helical" evidence="2">
    <location>
        <begin position="570"/>
        <end position="589"/>
    </location>
</feature>
<dbReference type="Proteomes" id="UP000284657">
    <property type="component" value="Unassembled WGS sequence"/>
</dbReference>
<dbReference type="CDD" id="cd02215">
    <property type="entry name" value="cupin_QDO_N_C"/>
    <property type="match status" value="1"/>
</dbReference>
<feature type="chain" id="PRO_5036082285" description="Cupin 2 conserved barrel domain-containing protein" evidence="3">
    <location>
        <begin position="17"/>
        <end position="791"/>
    </location>
</feature>
<keyword evidence="2" id="KW-1133">Transmembrane helix</keyword>
<dbReference type="InterPro" id="IPR011051">
    <property type="entry name" value="RmlC_Cupin_sf"/>
</dbReference>
<dbReference type="AlphaFoldDB" id="A0A3F2RUC4"/>
<feature type="transmembrane region" description="Helical" evidence="2">
    <location>
        <begin position="540"/>
        <end position="561"/>
    </location>
</feature>
<evidence type="ECO:0000256" key="1">
    <source>
        <dbReference type="SAM" id="MobiDB-lite"/>
    </source>
</evidence>
<feature type="compositionally biased region" description="Basic and acidic residues" evidence="1">
    <location>
        <begin position="456"/>
        <end position="472"/>
    </location>
</feature>
<dbReference type="CDD" id="cd20281">
    <property type="entry name" value="cupin_QDO_C"/>
    <property type="match status" value="1"/>
</dbReference>
<feature type="transmembrane region" description="Helical" evidence="2">
    <location>
        <begin position="389"/>
        <end position="406"/>
    </location>
</feature>
<proteinExistence type="predicted"/>
<feature type="region of interest" description="Disordered" evidence="1">
    <location>
        <begin position="407"/>
        <end position="443"/>
    </location>
</feature>
<evidence type="ECO:0000256" key="2">
    <source>
        <dbReference type="SAM" id="Phobius"/>
    </source>
</evidence>
<dbReference type="SUPFAM" id="SSF103481">
    <property type="entry name" value="Multidrug resistance efflux transporter EmrE"/>
    <property type="match status" value="1"/>
</dbReference>
<feature type="transmembrane region" description="Helical" evidence="2">
    <location>
        <begin position="514"/>
        <end position="534"/>
    </location>
</feature>
<dbReference type="InterPro" id="IPR052538">
    <property type="entry name" value="Flavonoid_dioxygenase-like"/>
</dbReference>
<evidence type="ECO:0000313" key="4">
    <source>
        <dbReference type="EMBL" id="RLN49099.1"/>
    </source>
</evidence>
<dbReference type="InterPro" id="IPR037185">
    <property type="entry name" value="EmrE-like"/>
</dbReference>
<feature type="signal peptide" evidence="3">
    <location>
        <begin position="1"/>
        <end position="16"/>
    </location>
</feature>
<gene>
    <name evidence="4" type="ORF">BBJ29_004910</name>
    <name evidence="5" type="ORF">BBP00_00003516</name>
</gene>
<comment type="caution">
    <text evidence="5">The sequence shown here is derived from an EMBL/GenBank/DDBJ whole genome shotgun (WGS) entry which is preliminary data.</text>
</comment>
<dbReference type="SUPFAM" id="SSF51182">
    <property type="entry name" value="RmlC-like cupins"/>
    <property type="match status" value="1"/>
</dbReference>
<sequence length="791" mass="85662">MKTCTLFLSLVASVAALSSASLVVDTAPDELRAYVLPKNMGEAVQIGDQVYRFSVTGPSSGEAFTLLQTSAPESTSLGVLPHIHKTHYENFYCTRGRFQLWAESYNSTGSEQQTRVLTQGDYGAVPHNTYHTFQVLDPDTQMTGVIQPGGFEMLFVALRNSYYNSSTLANFVPSHTNSSAGSNADTISALEEYDVYAQLTWETRSDTVNGTAGSGNWHNGANDLADDGHTPFFVAKNYAQKYLNYENGYKLLAPVQKGPQSGGNFTMGTLTMSAMASNETVNTITPKQPLAFQIEEGQLSVEIEDESALLIQGDVLFVPGNTTFSYHATVPVTKFLYVSAGADGFDYDLLQNMQIVFLFTGVFSTCVAQFVFYQGAGDQKAMLLPLCNYLGMMLVGLLPAIGGATMKKSTGKQSEKKPKEAVSEDPENHVEPERTQTQDESWKGALVIEGETVDMELTRRGGNDTDNQKEEGLEKEDNEDDEDSDSSSDDEKKPALGLRVTSSSVSFSLSTVQLCVIVSVVLDFAGCIFSNVGLAMAGSGLYQVVYSSVICWSALMSRFILKKVVSKEEWFGIALVTFGLTFSALGESGNGRDNTIVLMGCFHTLVGAAFYGGNYVTGEYTLKLAERPHPKELCLKIGAACVTIIAVYQSIIVLPEWDALVTKPIAEANGNTSHIVFALVAYMLSQLAHGLTYFVMLGSSGAVTTGIMQSLRAVCVFVISSLLYCSQQESQCFDTKRGVATLIVVSGVMFYSWAKSQTGKASVLAPPVPLLRRPKKKDSKTNVVAGKNYVV</sequence>
<feature type="transmembrane region" description="Helical" evidence="2">
    <location>
        <begin position="633"/>
        <end position="654"/>
    </location>
</feature>
<name>A0A3F2RUC4_9STRA</name>
<evidence type="ECO:0000313" key="7">
    <source>
        <dbReference type="Proteomes" id="UP000284657"/>
    </source>
</evidence>
<feature type="transmembrane region" description="Helical" evidence="2">
    <location>
        <begin position="702"/>
        <end position="724"/>
    </location>
</feature>
<dbReference type="PANTHER" id="PTHR43346">
    <property type="entry name" value="LIGAND BINDING DOMAIN PROTEIN, PUTATIVE (AFU_ORTHOLOGUE AFUA_6G14370)-RELATED"/>
    <property type="match status" value="1"/>
</dbReference>
<keyword evidence="2" id="KW-0812">Transmembrane</keyword>
<evidence type="ECO:0000313" key="6">
    <source>
        <dbReference type="Proteomes" id="UP000277300"/>
    </source>
</evidence>
<organism evidence="5 6">
    <name type="scientific">Phytophthora kernoviae</name>
    <dbReference type="NCBI Taxonomy" id="325452"/>
    <lineage>
        <taxon>Eukaryota</taxon>
        <taxon>Sar</taxon>
        <taxon>Stramenopiles</taxon>
        <taxon>Oomycota</taxon>
        <taxon>Peronosporomycetes</taxon>
        <taxon>Peronosporales</taxon>
        <taxon>Peronosporaceae</taxon>
        <taxon>Phytophthora</taxon>
    </lineage>
</organism>
<dbReference type="OrthoDB" id="5370773at2759"/>
<feature type="transmembrane region" description="Helical" evidence="2">
    <location>
        <begin position="736"/>
        <end position="754"/>
    </location>
</feature>
<dbReference type="Gene3D" id="2.60.120.10">
    <property type="entry name" value="Jelly Rolls"/>
    <property type="match status" value="2"/>
</dbReference>
<evidence type="ECO:0008006" key="8">
    <source>
        <dbReference type="Google" id="ProtNLM"/>
    </source>
</evidence>
<feature type="compositionally biased region" description="Acidic residues" evidence="1">
    <location>
        <begin position="473"/>
        <end position="488"/>
    </location>
</feature>
<feature type="compositionally biased region" description="Basic and acidic residues" evidence="1">
    <location>
        <begin position="413"/>
        <end position="442"/>
    </location>
</feature>
<feature type="region of interest" description="Disordered" evidence="1">
    <location>
        <begin position="456"/>
        <end position="495"/>
    </location>
</feature>
<keyword evidence="2" id="KW-0472">Membrane</keyword>
<feature type="transmembrane region" description="Helical" evidence="2">
    <location>
        <begin position="674"/>
        <end position="695"/>
    </location>
</feature>
<accession>A0A3F2RUC4</accession>
<protein>
    <recommendedName>
        <fullName evidence="8">Cupin 2 conserved barrel domain-containing protein</fullName>
    </recommendedName>
</protein>
<dbReference type="PANTHER" id="PTHR43346:SF1">
    <property type="entry name" value="QUERCETIN 2,3-DIOXYGENASE-RELATED"/>
    <property type="match status" value="1"/>
</dbReference>